<dbReference type="OrthoDB" id="25982at10239"/>
<protein>
    <submittedName>
        <fullName evidence="1">Uncharacterized protein</fullName>
    </submittedName>
</protein>
<evidence type="ECO:0000313" key="1">
    <source>
        <dbReference type="EMBL" id="AKF14623.1"/>
    </source>
</evidence>
<reference evidence="1 2" key="1">
    <citation type="journal article" date="2015" name="Genome Announc.">
        <title>Genome Sequences of Mycobacteriophages AlanGrant, Baee, Corofin, OrangeOswald, and Vincenzo, New Members of Cluster B.</title>
        <authorList>
            <person name="Pope W.H."/>
            <person name="Carbonara M.E."/>
            <person name="Cioffi H.M."/>
            <person name="Cruz T."/>
            <person name="Dang B.Q."/>
            <person name="Doyle A.N."/>
            <person name="Fan O.H."/>
            <person name="Gallagher M."/>
            <person name="Gentile G.M."/>
            <person name="German B.A."/>
            <person name="Farrell M.E."/>
            <person name="Gerwig M."/>
            <person name="Hunter K.L."/>
            <person name="Lefever V.E."/>
            <person name="Marfisi N.A."/>
            <person name="McDonnell J.E."/>
            <person name="Monga J.K."/>
            <person name="Quiroz K.G."/>
            <person name="Pong A.C."/>
            <person name="Rimple P.A."/>
            <person name="Situ M."/>
            <person name="Sohnen P.C."/>
            <person name="Stockinger A.N."/>
            <person name="Thompson P.K."/>
            <person name="Torchio N.M."/>
            <person name="Toner C.L."/>
            <person name="Ulbrich M.C."/>
            <person name="Vohra N.I."/>
            <person name="Zakir A."/>
            <person name="Adkins N.L."/>
            <person name="Brown B.R."/>
            <person name="Churilla B.M."/>
            <person name="Kramer Z.J."/>
            <person name="Lapin J.S."/>
            <person name="Montgomery M.T."/>
            <person name="Prout A.K."/>
            <person name="Grubb S.R."/>
            <person name="Warner M.H."/>
            <person name="Bowman C.A."/>
            <person name="Russell D.A."/>
            <person name="Hatfull G.F."/>
        </authorList>
    </citation>
    <scope>NUCLEOTIDE SEQUENCE [LARGE SCALE GENOMIC DNA]</scope>
</reference>
<dbReference type="EMBL" id="KR080199">
    <property type="protein sequence ID" value="AKF14623.1"/>
    <property type="molecule type" value="Genomic_DNA"/>
</dbReference>
<keyword evidence="2" id="KW-1185">Reference proteome</keyword>
<dbReference type="GeneID" id="26586412"/>
<accession>A0A0F6WE73</accession>
<proteinExistence type="predicted"/>
<dbReference type="Proteomes" id="UP000204054">
    <property type="component" value="Segment"/>
</dbReference>
<organism evidence="1 2">
    <name type="scientific">Mycobacterium phage Baee</name>
    <dbReference type="NCBI Taxonomy" id="1647306"/>
    <lineage>
        <taxon>Viruses</taxon>
        <taxon>Duplodnaviria</taxon>
        <taxon>Heunggongvirae</taxon>
        <taxon>Uroviricota</taxon>
        <taxon>Caudoviricetes</taxon>
        <taxon>Bclasvirinae</taxon>
        <taxon>Acadianvirus</taxon>
        <taxon>Acadianvirus baee</taxon>
    </lineage>
</organism>
<sequence>MGGPVSRAAKWRVEGRDETPDGYHDQLLYEGDSLWEMFKAYRSARRNEMIVSITRRWP</sequence>
<dbReference type="KEGG" id="vg:26586412"/>
<gene>
    <name evidence="1" type="primary">54</name>
    <name evidence="1" type="ORF">SEA_BAEE_54</name>
</gene>
<name>A0A0F6WE73_9CAUD</name>
<evidence type="ECO:0000313" key="2">
    <source>
        <dbReference type="Proteomes" id="UP000204054"/>
    </source>
</evidence>
<dbReference type="RefSeq" id="YP_009193509.1">
    <property type="nucleotide sequence ID" value="NC_028742.1"/>
</dbReference>